<dbReference type="PANTHER" id="PTHR43128:SF16">
    <property type="entry name" value="L-LACTATE DEHYDROGENASE"/>
    <property type="match status" value="1"/>
</dbReference>
<dbReference type="InterPro" id="IPR011304">
    <property type="entry name" value="L-lactate_DH"/>
</dbReference>
<keyword evidence="7 10" id="KW-0560">Oxidoreductase</keyword>
<comment type="caution">
    <text evidence="10">Lacks conserved residue(s) required for the propagation of feature annotation.</text>
</comment>
<comment type="caution">
    <text evidence="15">The sequence shown here is derived from an EMBL/GenBank/DDBJ whole genome shotgun (WGS) entry which is preliminary data.</text>
</comment>
<gene>
    <name evidence="10" type="primary">ldh</name>
    <name evidence="15" type="ORF">EA138_02180</name>
</gene>
<dbReference type="PRINTS" id="PR00086">
    <property type="entry name" value="LLDHDRGNASE"/>
</dbReference>
<feature type="binding site" evidence="10">
    <location>
        <position position="77"/>
    </location>
    <ligand>
        <name>NAD(+)</name>
        <dbReference type="ChEBI" id="CHEBI:57540"/>
    </ligand>
</feature>
<feature type="binding site" evidence="10">
    <location>
        <position position="25"/>
    </location>
    <ligand>
        <name>NAD(+)</name>
        <dbReference type="ChEBI" id="CHEBI:57540"/>
    </ligand>
</feature>
<evidence type="ECO:0000259" key="14">
    <source>
        <dbReference type="Pfam" id="PF02866"/>
    </source>
</evidence>
<dbReference type="PANTHER" id="PTHR43128">
    <property type="entry name" value="L-2-HYDROXYCARBOXYLATE DEHYDROGENASE (NAD(P)(+))"/>
    <property type="match status" value="1"/>
</dbReference>
<evidence type="ECO:0000313" key="15">
    <source>
        <dbReference type="EMBL" id="RWU15938.1"/>
    </source>
</evidence>
<dbReference type="InterPro" id="IPR001236">
    <property type="entry name" value="Lactate/malate_DH_N"/>
</dbReference>
<feature type="binding site" evidence="10">
    <location>
        <position position="241"/>
    </location>
    <ligand>
        <name>substrate</name>
    </ligand>
</feature>
<feature type="binding site" evidence="10">
    <location>
        <position position="155"/>
    </location>
    <ligand>
        <name>NAD(+)</name>
        <dbReference type="ChEBI" id="CHEBI:57540"/>
    </ligand>
</feature>
<comment type="subcellular location">
    <subcellularLocation>
        <location evidence="10">Cytoplasm</location>
    </subcellularLocation>
</comment>
<dbReference type="EMBL" id="SBBW01000004">
    <property type="protein sequence ID" value="RWU15938.1"/>
    <property type="molecule type" value="Genomic_DNA"/>
</dbReference>
<evidence type="ECO:0000256" key="12">
    <source>
        <dbReference type="PIRSR" id="PIRSR000102-3"/>
    </source>
</evidence>
<dbReference type="InterPro" id="IPR036291">
    <property type="entry name" value="NAD(P)-bd_dom_sf"/>
</dbReference>
<evidence type="ECO:0000256" key="1">
    <source>
        <dbReference type="ARBA" id="ARBA00004843"/>
    </source>
</evidence>
<dbReference type="Gene3D" id="3.40.50.720">
    <property type="entry name" value="NAD(P)-binding Rossmann-like Domain"/>
    <property type="match status" value="1"/>
</dbReference>
<feature type="active site" description="Proton acceptor" evidence="10 11">
    <location>
        <position position="187"/>
    </location>
</feature>
<dbReference type="AlphaFoldDB" id="A0AAX2A3R2"/>
<dbReference type="InterPro" id="IPR022383">
    <property type="entry name" value="Lactate/malate_DH_C"/>
</dbReference>
<sequence length="325" mass="36366">MIYTKGGRNMSDKVKRVVLVGTGFVGSSYAFALLNQGVTEELVLIDINKEKSEGDAMDLNHGMPFAPSPMKIWFGNYEDCKDADLVVLTAGANQKPGETRLDLVEKNTKIFKNIIDQVMASGFNGIFLVATNPVDILTYATWKFSGLPKERVIGSGTILDTARFRYLLGEYFDVDTRNVHAYIIGEHGDTELPVWSHAFIGCRPIADMMKEKPQYKQEDLDNIFVNVRDAAYQIIERKGATYYGIAMGLVRLTKAILQNENSVLTVSAYLEGQYGQNDMYIGVPAIVNRNGIREVVELQLNEEEKEKFTHSATVLKDVMKRVGLQ</sequence>
<evidence type="ECO:0000256" key="6">
    <source>
        <dbReference type="ARBA" id="ARBA00022553"/>
    </source>
</evidence>
<feature type="binding site" evidence="10">
    <location>
        <position position="165"/>
    </location>
    <ligand>
        <name>beta-D-fructose 1,6-bisphosphate</name>
        <dbReference type="ChEBI" id="CHEBI:32966"/>
        <note>allosteric activator</note>
    </ligand>
</feature>
<feature type="binding site" evidence="10">
    <location>
        <position position="180"/>
    </location>
    <ligand>
        <name>beta-D-fructose 1,6-bisphosphate</name>
        <dbReference type="ChEBI" id="CHEBI:32966"/>
        <note>allosteric activator</note>
    </ligand>
</feature>
<comment type="catalytic activity">
    <reaction evidence="9 10">
        <text>(S)-lactate + NAD(+) = pyruvate + NADH + H(+)</text>
        <dbReference type="Rhea" id="RHEA:23444"/>
        <dbReference type="ChEBI" id="CHEBI:15361"/>
        <dbReference type="ChEBI" id="CHEBI:15378"/>
        <dbReference type="ChEBI" id="CHEBI:16651"/>
        <dbReference type="ChEBI" id="CHEBI:57540"/>
        <dbReference type="ChEBI" id="CHEBI:57945"/>
        <dbReference type="EC" id="1.1.1.27"/>
    </reaction>
</comment>
<feature type="binding site" evidence="10">
    <location>
        <position position="100"/>
    </location>
    <ligand>
        <name>substrate</name>
    </ligand>
</feature>
<dbReference type="InterPro" id="IPR018177">
    <property type="entry name" value="L-lactate_DH_AS"/>
</dbReference>
<evidence type="ECO:0000256" key="4">
    <source>
        <dbReference type="ARBA" id="ARBA00022490"/>
    </source>
</evidence>
<dbReference type="EC" id="1.1.1.27" evidence="3 10"/>
<reference evidence="15 16" key="1">
    <citation type="submission" date="2019-01" db="EMBL/GenBank/DDBJ databases">
        <title>Anoxybacillus flavithermus in powdered infant formula.</title>
        <authorList>
            <person name="Rhee M.S."/>
            <person name="Choi I.-G."/>
            <person name="Cho T.J."/>
            <person name="Park B."/>
        </authorList>
    </citation>
    <scope>NUCLEOTIDE SEQUENCE [LARGE SCALE GENOMIC DNA]</scope>
    <source>
        <strain evidence="15 16">FHS-PPAM212</strain>
    </source>
</reference>
<comment type="function">
    <text evidence="10">Catalyzes the conversion of lactate to pyruvate.</text>
</comment>
<name>A0AAX2A3R2_9BACL</name>
<dbReference type="GO" id="GO:0004459">
    <property type="term" value="F:L-lactate dehydrogenase (NAD+) activity"/>
    <property type="evidence" value="ECO:0007669"/>
    <property type="project" value="UniProtKB-UniRule"/>
</dbReference>
<protein>
    <recommendedName>
        <fullName evidence="3 10">L-lactate dehydrogenase</fullName>
        <shortName evidence="10">L-LDH</shortName>
        <ecNumber evidence="3 10">1.1.1.27</ecNumber>
    </recommendedName>
</protein>
<dbReference type="NCBIfam" id="TIGR01771">
    <property type="entry name" value="L-LDH-NAD"/>
    <property type="match status" value="1"/>
</dbReference>
<evidence type="ECO:0000256" key="7">
    <source>
        <dbReference type="ARBA" id="ARBA00023002"/>
    </source>
</evidence>
<feature type="binding site" evidence="10">
    <location>
        <begin position="91"/>
        <end position="92"/>
    </location>
    <ligand>
        <name>NAD(+)</name>
        <dbReference type="ChEBI" id="CHEBI:57540"/>
    </ligand>
</feature>
<dbReference type="FunFam" id="3.90.110.10:FF:000005">
    <property type="entry name" value="L-lactate dehydrogenase"/>
    <property type="match status" value="1"/>
</dbReference>
<dbReference type="NCBIfam" id="NF000824">
    <property type="entry name" value="PRK00066.1"/>
    <property type="match status" value="1"/>
</dbReference>
<dbReference type="SUPFAM" id="SSF56327">
    <property type="entry name" value="LDH C-terminal domain-like"/>
    <property type="match status" value="1"/>
</dbReference>
<dbReference type="GO" id="GO:0006089">
    <property type="term" value="P:lactate metabolic process"/>
    <property type="evidence" value="ECO:0007669"/>
    <property type="project" value="TreeGrafter"/>
</dbReference>
<dbReference type="GO" id="GO:0006096">
    <property type="term" value="P:glycolytic process"/>
    <property type="evidence" value="ECO:0007669"/>
    <property type="project" value="UniProtKB-UniRule"/>
</dbReference>
<feature type="binding site" evidence="12">
    <location>
        <position position="107"/>
    </location>
    <ligand>
        <name>NAD(+)</name>
        <dbReference type="ChEBI" id="CHEBI:57540"/>
    </ligand>
</feature>
<dbReference type="FunFam" id="3.40.50.720:FF:000018">
    <property type="entry name" value="Malate dehydrogenase"/>
    <property type="match status" value="1"/>
</dbReference>
<comment type="subunit">
    <text evidence="10">Homotetramer.</text>
</comment>
<dbReference type="SUPFAM" id="SSF51735">
    <property type="entry name" value="NAD(P)-binding Rossmann-fold domains"/>
    <property type="match status" value="1"/>
</dbReference>
<comment type="pathway">
    <text evidence="1 10">Fermentation; pyruvate fermentation to lactate; (S)-lactate from pyruvate: step 1/1.</text>
</comment>
<feature type="binding site" evidence="10">
    <location>
        <begin position="132"/>
        <end position="135"/>
    </location>
    <ligand>
        <name>substrate</name>
    </ligand>
</feature>
<dbReference type="InterPro" id="IPR015955">
    <property type="entry name" value="Lactate_DH/Glyco_Ohase_4_C"/>
</dbReference>
<feature type="binding site" evidence="10">
    <location>
        <position position="51"/>
    </location>
    <ligand>
        <name>NAD(+)</name>
        <dbReference type="ChEBI" id="CHEBI:57540"/>
    </ligand>
</feature>
<accession>A0AAX2A3R2</accession>
<comment type="similarity">
    <text evidence="2 10">Belongs to the LDH/MDH superfamily. LDH family.</text>
</comment>
<dbReference type="Gene3D" id="3.90.110.10">
    <property type="entry name" value="Lactate dehydrogenase/glycoside hydrolase, family 4, C-terminal"/>
    <property type="match status" value="1"/>
</dbReference>
<dbReference type="NCBIfam" id="NF004863">
    <property type="entry name" value="PRK06223.1"/>
    <property type="match status" value="1"/>
</dbReference>
<keyword evidence="5 10" id="KW-0021">Allosteric enzyme</keyword>
<evidence type="ECO:0000256" key="11">
    <source>
        <dbReference type="PIRSR" id="PIRSR000102-1"/>
    </source>
</evidence>
<feature type="domain" description="Lactate/malate dehydrogenase C-terminal" evidence="14">
    <location>
        <begin position="157"/>
        <end position="321"/>
    </location>
</feature>
<feature type="binding site" evidence="10 12">
    <location>
        <position position="46"/>
    </location>
    <ligand>
        <name>NAD(+)</name>
        <dbReference type="ChEBI" id="CHEBI:57540"/>
    </ligand>
</feature>
<feature type="domain" description="Lactate/malate dehydrogenase N-terminal" evidence="13">
    <location>
        <begin position="16"/>
        <end position="154"/>
    </location>
</feature>
<feature type="binding site" evidence="12">
    <location>
        <begin position="21"/>
        <end position="26"/>
    </location>
    <ligand>
        <name>NAD(+)</name>
        <dbReference type="ChEBI" id="CHEBI:57540"/>
    </ligand>
</feature>
<dbReference type="CDD" id="cd05291">
    <property type="entry name" value="HicDH_like"/>
    <property type="match status" value="1"/>
</dbReference>
<dbReference type="Pfam" id="PF00056">
    <property type="entry name" value="Ldh_1_N"/>
    <property type="match status" value="1"/>
</dbReference>
<keyword evidence="4 10" id="KW-0963">Cytoplasm</keyword>
<dbReference type="Pfam" id="PF02866">
    <property type="entry name" value="Ldh_1_C"/>
    <property type="match status" value="1"/>
</dbReference>
<evidence type="ECO:0000259" key="13">
    <source>
        <dbReference type="Pfam" id="PF00056"/>
    </source>
</evidence>
<evidence type="ECO:0000256" key="9">
    <source>
        <dbReference type="ARBA" id="ARBA00049258"/>
    </source>
</evidence>
<feature type="binding site" evidence="10">
    <location>
        <begin position="130"/>
        <end position="132"/>
    </location>
    <ligand>
        <name>NAD(+)</name>
        <dbReference type="ChEBI" id="CHEBI:57540"/>
    </ligand>
</feature>
<dbReference type="GO" id="GO:0005737">
    <property type="term" value="C:cytoplasm"/>
    <property type="evidence" value="ECO:0007669"/>
    <property type="project" value="UniProtKB-SubCell"/>
</dbReference>
<evidence type="ECO:0000256" key="2">
    <source>
        <dbReference type="ARBA" id="ARBA00006054"/>
    </source>
</evidence>
<dbReference type="Proteomes" id="UP000286434">
    <property type="component" value="Unassembled WGS sequence"/>
</dbReference>
<proteinExistence type="inferred from homology"/>
<organism evidence="15 16">
    <name type="scientific">Anoxybacillus flavithermus</name>
    <dbReference type="NCBI Taxonomy" id="33934"/>
    <lineage>
        <taxon>Bacteria</taxon>
        <taxon>Bacillati</taxon>
        <taxon>Bacillota</taxon>
        <taxon>Bacilli</taxon>
        <taxon>Bacillales</taxon>
        <taxon>Anoxybacillaceae</taxon>
        <taxon>Anoxybacillus</taxon>
    </lineage>
</organism>
<feature type="binding site" evidence="10">
    <location>
        <begin position="160"/>
        <end position="163"/>
    </location>
    <ligand>
        <name>substrate</name>
    </ligand>
</feature>
<feature type="binding site" evidence="10">
    <location>
        <position position="94"/>
    </location>
    <ligand>
        <name>substrate</name>
    </ligand>
</feature>
<keyword evidence="8 10" id="KW-0520">NAD</keyword>
<evidence type="ECO:0000313" key="16">
    <source>
        <dbReference type="Proteomes" id="UP000286434"/>
    </source>
</evidence>
<dbReference type="InterPro" id="IPR001557">
    <property type="entry name" value="L-lactate/malate_DH"/>
</dbReference>
<evidence type="ECO:0000256" key="8">
    <source>
        <dbReference type="ARBA" id="ARBA00023027"/>
    </source>
</evidence>
<evidence type="ECO:0000256" key="5">
    <source>
        <dbReference type="ARBA" id="ARBA00022533"/>
    </source>
</evidence>
<feature type="modified residue" description="Phosphotyrosine" evidence="10">
    <location>
        <position position="232"/>
    </location>
</feature>
<dbReference type="HAMAP" id="MF_00488">
    <property type="entry name" value="Lactate_dehydrog"/>
    <property type="match status" value="1"/>
</dbReference>
<dbReference type="PIRSF" id="PIRSF000102">
    <property type="entry name" value="Lac_mal_DH"/>
    <property type="match status" value="1"/>
</dbReference>
<evidence type="ECO:0000256" key="10">
    <source>
        <dbReference type="HAMAP-Rule" id="MF_00488"/>
    </source>
</evidence>
<comment type="activity regulation">
    <text evidence="10">Allosterically activated by fructose 1,6-bisphosphate (FBP).</text>
</comment>
<dbReference type="PROSITE" id="PS00064">
    <property type="entry name" value="L_LDH"/>
    <property type="match status" value="1"/>
</dbReference>
<keyword evidence="6 10" id="KW-0597">Phosphoprotein</keyword>
<evidence type="ECO:0000256" key="3">
    <source>
        <dbReference type="ARBA" id="ARBA00012967"/>
    </source>
</evidence>